<proteinExistence type="predicted"/>
<gene>
    <name evidence="1" type="ORF">QWI16_15840</name>
</gene>
<dbReference type="RefSeq" id="WP_302714576.1">
    <property type="nucleotide sequence ID" value="NZ_JAULRT010000062.1"/>
</dbReference>
<organism evidence="1 2">
    <name type="scientific">Gilvimarinus algae</name>
    <dbReference type="NCBI Taxonomy" id="3058037"/>
    <lineage>
        <taxon>Bacteria</taxon>
        <taxon>Pseudomonadati</taxon>
        <taxon>Pseudomonadota</taxon>
        <taxon>Gammaproteobacteria</taxon>
        <taxon>Cellvibrionales</taxon>
        <taxon>Cellvibrionaceae</taxon>
        <taxon>Gilvimarinus</taxon>
    </lineage>
</organism>
<keyword evidence="2" id="KW-1185">Reference proteome</keyword>
<name>A0ABT8THT0_9GAMM</name>
<evidence type="ECO:0000313" key="1">
    <source>
        <dbReference type="EMBL" id="MDO3383654.1"/>
    </source>
</evidence>
<comment type="caution">
    <text evidence="1">The sequence shown here is derived from an EMBL/GenBank/DDBJ whole genome shotgun (WGS) entry which is preliminary data.</text>
</comment>
<sequence length="121" mass="14007">MTDTTTIPDSAEPLVLEKNDWRVEIHLRRDEDEIATLLAYAGREHTPERAMHQGPFQRIDQAIGARRAIVGAMLADGYRLLEEELPIWTLNAQRDINSIRERKELSSASYKFDPKDVFLDW</sequence>
<protein>
    <submittedName>
        <fullName evidence="1">Uncharacterized protein</fullName>
    </submittedName>
</protein>
<dbReference type="EMBL" id="JAULRT010000062">
    <property type="protein sequence ID" value="MDO3383654.1"/>
    <property type="molecule type" value="Genomic_DNA"/>
</dbReference>
<accession>A0ABT8THT0</accession>
<reference evidence="1" key="1">
    <citation type="submission" date="2023-07" db="EMBL/GenBank/DDBJ databases">
        <title>Gilvimarinus algae sp. nov., isolated from the surface of Kelp.</title>
        <authorList>
            <person name="Sun Y.Y."/>
            <person name="Gong Y."/>
            <person name="Du Z.J."/>
        </authorList>
    </citation>
    <scope>NUCLEOTIDE SEQUENCE</scope>
    <source>
        <strain evidence="1">SDUM040014</strain>
    </source>
</reference>
<dbReference type="Proteomes" id="UP001168380">
    <property type="component" value="Unassembled WGS sequence"/>
</dbReference>
<evidence type="ECO:0000313" key="2">
    <source>
        <dbReference type="Proteomes" id="UP001168380"/>
    </source>
</evidence>